<evidence type="ECO:0000256" key="1">
    <source>
        <dbReference type="ARBA" id="ARBA00022980"/>
    </source>
</evidence>
<dbReference type="SUPFAM" id="SSF143800">
    <property type="entry name" value="L28p-like"/>
    <property type="match status" value="1"/>
</dbReference>
<organism evidence="3 4">
    <name type="scientific">Candidatus Shapirobacteria bacterium CG09_land_8_20_14_0_10_49_15</name>
    <dbReference type="NCBI Taxonomy" id="1974482"/>
    <lineage>
        <taxon>Bacteria</taxon>
        <taxon>Candidatus Shapironibacteriota</taxon>
    </lineage>
</organism>
<sequence>MAYQCDRCGKGRLIGRQQRHHKGVAGGKWLHRAPKTVKISQPNLHAFRGVLDGVAGKWRLCTKCLRLVKKSLPKTAGNPAGTVSH</sequence>
<dbReference type="InterPro" id="IPR037147">
    <property type="entry name" value="Ribosomal_bL28_sf"/>
</dbReference>
<name>A0A2M6XB56_9BACT</name>
<dbReference type="EMBL" id="PEZK01000021">
    <property type="protein sequence ID" value="PIU02219.1"/>
    <property type="molecule type" value="Genomic_DNA"/>
</dbReference>
<dbReference type="InterPro" id="IPR034704">
    <property type="entry name" value="Ribosomal_bL28/bL31-like_sf"/>
</dbReference>
<dbReference type="Proteomes" id="UP000231214">
    <property type="component" value="Unassembled WGS sequence"/>
</dbReference>
<dbReference type="GO" id="GO:0005840">
    <property type="term" value="C:ribosome"/>
    <property type="evidence" value="ECO:0007669"/>
    <property type="project" value="UniProtKB-KW"/>
</dbReference>
<accession>A0A2M6XB56</accession>
<keyword evidence="1" id="KW-0689">Ribosomal protein</keyword>
<dbReference type="AlphaFoldDB" id="A0A2M6XB56"/>
<protein>
    <recommendedName>
        <fullName evidence="5">50S ribosomal protein L28</fullName>
    </recommendedName>
</protein>
<gene>
    <name evidence="3" type="ORF">COT66_01415</name>
</gene>
<dbReference type="GO" id="GO:0003735">
    <property type="term" value="F:structural constituent of ribosome"/>
    <property type="evidence" value="ECO:0007669"/>
    <property type="project" value="InterPro"/>
</dbReference>
<evidence type="ECO:0000313" key="4">
    <source>
        <dbReference type="Proteomes" id="UP000231214"/>
    </source>
</evidence>
<evidence type="ECO:0008006" key="5">
    <source>
        <dbReference type="Google" id="ProtNLM"/>
    </source>
</evidence>
<dbReference type="GO" id="GO:1990904">
    <property type="term" value="C:ribonucleoprotein complex"/>
    <property type="evidence" value="ECO:0007669"/>
    <property type="project" value="UniProtKB-KW"/>
</dbReference>
<evidence type="ECO:0000313" key="3">
    <source>
        <dbReference type="EMBL" id="PIU02219.1"/>
    </source>
</evidence>
<dbReference type="Gene3D" id="2.30.170.40">
    <property type="entry name" value="Ribosomal protein L28/L24"/>
    <property type="match status" value="1"/>
</dbReference>
<proteinExistence type="predicted"/>
<reference evidence="4" key="1">
    <citation type="submission" date="2017-09" db="EMBL/GenBank/DDBJ databases">
        <title>Depth-based differentiation of microbial function through sediment-hosted aquifers and enrichment of novel symbionts in the deep terrestrial subsurface.</title>
        <authorList>
            <person name="Probst A.J."/>
            <person name="Ladd B."/>
            <person name="Jarett J.K."/>
            <person name="Geller-Mcgrath D.E."/>
            <person name="Sieber C.M.K."/>
            <person name="Emerson J.B."/>
            <person name="Anantharaman K."/>
            <person name="Thomas B.C."/>
            <person name="Malmstrom R."/>
            <person name="Stieglmeier M."/>
            <person name="Klingl A."/>
            <person name="Woyke T."/>
            <person name="Ryan C.M."/>
            <person name="Banfield J.F."/>
        </authorList>
    </citation>
    <scope>NUCLEOTIDE SEQUENCE [LARGE SCALE GENOMIC DNA]</scope>
</reference>
<keyword evidence="2" id="KW-0687">Ribonucleoprotein</keyword>
<comment type="caution">
    <text evidence="3">The sequence shown here is derived from an EMBL/GenBank/DDBJ whole genome shotgun (WGS) entry which is preliminary data.</text>
</comment>
<evidence type="ECO:0000256" key="2">
    <source>
        <dbReference type="ARBA" id="ARBA00023274"/>
    </source>
</evidence>